<dbReference type="EMBL" id="KE647013">
    <property type="protein sequence ID" value="EQB62080.1"/>
    <property type="molecule type" value="Genomic_DNA"/>
</dbReference>
<gene>
    <name evidence="1" type="ORF">NAPIS_ORF00340</name>
</gene>
<organism evidence="1 2">
    <name type="scientific">Vairimorpha apis BRL 01</name>
    <dbReference type="NCBI Taxonomy" id="1037528"/>
    <lineage>
        <taxon>Eukaryota</taxon>
        <taxon>Fungi</taxon>
        <taxon>Fungi incertae sedis</taxon>
        <taxon>Microsporidia</taxon>
        <taxon>Nosematidae</taxon>
        <taxon>Vairimorpha</taxon>
    </lineage>
</organism>
<dbReference type="VEuPathDB" id="MicrosporidiaDB:NAPIS_ORF00340"/>
<sequence length="120" mass="14120">MDIKLYMSLELTKLKTHHIDGIWTLPLKNSLSFTVFVFGNFKYTKTTIYKQEVNDKWECSEVKYADYDIINVLIYIKNNIVFNKNRTIDISGEYNISGDVNGSEKSKLIFCEMVKYLKRV</sequence>
<dbReference type="AlphaFoldDB" id="T0MM45"/>
<evidence type="ECO:0000313" key="1">
    <source>
        <dbReference type="EMBL" id="EQB62080.1"/>
    </source>
</evidence>
<evidence type="ECO:0000313" key="2">
    <source>
        <dbReference type="Proteomes" id="UP000053780"/>
    </source>
</evidence>
<reference evidence="1 2" key="1">
    <citation type="journal article" date="2013" name="BMC Genomics">
        <title>Genome sequencing and comparative genomics of honey bee microsporidia, Nosema apis reveal novel insights into host-parasite interactions.</title>
        <authorList>
            <person name="Chen Yp."/>
            <person name="Pettis J.S."/>
            <person name="Zhao Y."/>
            <person name="Liu X."/>
            <person name="Tallon L.J."/>
            <person name="Sadzewicz L.D."/>
            <person name="Li R."/>
            <person name="Zheng H."/>
            <person name="Huang S."/>
            <person name="Zhang X."/>
            <person name="Hamilton M.C."/>
            <person name="Pernal S.F."/>
            <person name="Melathopoulos A.P."/>
            <person name="Yan X."/>
            <person name="Evans J.D."/>
        </authorList>
    </citation>
    <scope>NUCLEOTIDE SEQUENCE [LARGE SCALE GENOMIC DNA]</scope>
    <source>
        <strain evidence="1 2">BRL 01</strain>
    </source>
</reference>
<name>T0MM45_9MICR</name>
<dbReference type="HOGENOM" id="CLU_2050282_0_0_1"/>
<keyword evidence="2" id="KW-1185">Reference proteome</keyword>
<proteinExistence type="predicted"/>
<accession>T0MM45</accession>
<dbReference type="Proteomes" id="UP000053780">
    <property type="component" value="Unassembled WGS sequence"/>
</dbReference>
<protein>
    <submittedName>
        <fullName evidence="1">Uncharacterized protein</fullName>
    </submittedName>
</protein>